<evidence type="ECO:0000256" key="1">
    <source>
        <dbReference type="SAM" id="MobiDB-lite"/>
    </source>
</evidence>
<sequence>MSHIRSLVAGSMLAIAASSAVATQAMAGVPEESRQLPAAVVPHDPPNYPEYDSRYEVTPTVTVSADDTTSEAFQAGASALGGAALALAGAWTYRRRHHHQLHAA</sequence>
<protein>
    <recommendedName>
        <fullName evidence="6">LPXTG-motif cell wall-anchored protein</fullName>
    </recommendedName>
</protein>
<keyword evidence="2" id="KW-1133">Transmembrane helix</keyword>
<proteinExistence type="predicted"/>
<evidence type="ECO:0000256" key="3">
    <source>
        <dbReference type="SAM" id="SignalP"/>
    </source>
</evidence>
<feature type="transmembrane region" description="Helical" evidence="2">
    <location>
        <begin position="72"/>
        <end position="93"/>
    </location>
</feature>
<organism evidence="4 5">
    <name type="scientific">Kribbella caucasensis</name>
    <dbReference type="NCBI Taxonomy" id="2512215"/>
    <lineage>
        <taxon>Bacteria</taxon>
        <taxon>Bacillati</taxon>
        <taxon>Actinomycetota</taxon>
        <taxon>Actinomycetes</taxon>
        <taxon>Propionibacteriales</taxon>
        <taxon>Kribbellaceae</taxon>
        <taxon>Kribbella</taxon>
    </lineage>
</organism>
<reference evidence="4 5" key="1">
    <citation type="submission" date="2019-03" db="EMBL/GenBank/DDBJ databases">
        <title>Genomic Encyclopedia of Type Strains, Phase III (KMG-III): the genomes of soil and plant-associated and newly described type strains.</title>
        <authorList>
            <person name="Whitman W."/>
        </authorList>
    </citation>
    <scope>NUCLEOTIDE SEQUENCE [LARGE SCALE GENOMIC DNA]</scope>
    <source>
        <strain evidence="4 5">VKM Ac-2527</strain>
    </source>
</reference>
<gene>
    <name evidence="4" type="ORF">EV643_107176</name>
</gene>
<keyword evidence="3" id="KW-0732">Signal</keyword>
<keyword evidence="2" id="KW-0812">Transmembrane</keyword>
<feature type="chain" id="PRO_5020755362" description="LPXTG-motif cell wall-anchored protein" evidence="3">
    <location>
        <begin position="28"/>
        <end position="104"/>
    </location>
</feature>
<feature type="signal peptide" evidence="3">
    <location>
        <begin position="1"/>
        <end position="27"/>
    </location>
</feature>
<evidence type="ECO:0008006" key="6">
    <source>
        <dbReference type="Google" id="ProtNLM"/>
    </source>
</evidence>
<evidence type="ECO:0000313" key="4">
    <source>
        <dbReference type="EMBL" id="TDO48547.1"/>
    </source>
</evidence>
<evidence type="ECO:0000313" key="5">
    <source>
        <dbReference type="Proteomes" id="UP000295388"/>
    </source>
</evidence>
<keyword evidence="2" id="KW-0472">Membrane</keyword>
<name>A0A4R6KE58_9ACTN</name>
<dbReference type="EMBL" id="SNWQ01000007">
    <property type="protein sequence ID" value="TDO48547.1"/>
    <property type="molecule type" value="Genomic_DNA"/>
</dbReference>
<comment type="caution">
    <text evidence="4">The sequence shown here is derived from an EMBL/GenBank/DDBJ whole genome shotgun (WGS) entry which is preliminary data.</text>
</comment>
<dbReference type="AlphaFoldDB" id="A0A4R6KE58"/>
<dbReference type="Proteomes" id="UP000295388">
    <property type="component" value="Unassembled WGS sequence"/>
</dbReference>
<accession>A0A4R6KE58</accession>
<keyword evidence="5" id="KW-1185">Reference proteome</keyword>
<dbReference type="RefSeq" id="WP_133800964.1">
    <property type="nucleotide sequence ID" value="NZ_SNWQ01000007.1"/>
</dbReference>
<evidence type="ECO:0000256" key="2">
    <source>
        <dbReference type="SAM" id="Phobius"/>
    </source>
</evidence>
<feature type="region of interest" description="Disordered" evidence="1">
    <location>
        <begin position="24"/>
        <end position="50"/>
    </location>
</feature>